<evidence type="ECO:0000256" key="2">
    <source>
        <dbReference type="ARBA" id="ARBA00022448"/>
    </source>
</evidence>
<keyword evidence="6 8" id="KW-0472">Membrane</keyword>
<dbReference type="GO" id="GO:0005886">
    <property type="term" value="C:plasma membrane"/>
    <property type="evidence" value="ECO:0007669"/>
    <property type="project" value="UniProtKB-SubCell"/>
</dbReference>
<evidence type="ECO:0000256" key="6">
    <source>
        <dbReference type="ARBA" id="ARBA00023136"/>
    </source>
</evidence>
<dbReference type="GO" id="GO:0022857">
    <property type="term" value="F:transmembrane transporter activity"/>
    <property type="evidence" value="ECO:0007669"/>
    <property type="project" value="InterPro"/>
</dbReference>
<feature type="transmembrane region" description="Helical" evidence="8">
    <location>
        <begin position="143"/>
        <end position="164"/>
    </location>
</feature>
<reference evidence="9 11" key="2">
    <citation type="submission" date="2020-02" db="EMBL/GenBank/DDBJ databases">
        <title>Whole genome shotgun sequence of Streptomyces gougerotii NBRC 13043.</title>
        <authorList>
            <person name="Ichikawa N."/>
            <person name="Komaki H."/>
            <person name="Tamura T."/>
        </authorList>
    </citation>
    <scope>NUCLEOTIDE SEQUENCE [LARGE SCALE GENOMIC DNA]</scope>
    <source>
        <strain evidence="9 11">NBRC 13043</strain>
    </source>
</reference>
<name>A0A8H9HIS5_9ACTN</name>
<dbReference type="Pfam" id="PF00893">
    <property type="entry name" value="Multi_Drug_Res"/>
    <property type="match status" value="1"/>
</dbReference>
<dbReference type="Gene3D" id="1.10.3730.20">
    <property type="match status" value="1"/>
</dbReference>
<dbReference type="FunFam" id="1.10.3730.20:FF:000001">
    <property type="entry name" value="Quaternary ammonium compound resistance transporter SugE"/>
    <property type="match status" value="1"/>
</dbReference>
<keyword evidence="5 8" id="KW-1133">Transmembrane helix</keyword>
<comment type="caution">
    <text evidence="10">The sequence shown here is derived from an EMBL/GenBank/DDBJ whole genome shotgun (WGS) entry which is preliminary data.</text>
</comment>
<dbReference type="Proteomes" id="UP000480804">
    <property type="component" value="Unassembled WGS sequence"/>
</dbReference>
<dbReference type="Proteomes" id="UP000660975">
    <property type="component" value="Unassembled WGS sequence"/>
</dbReference>
<feature type="transmembrane region" description="Helical" evidence="8">
    <location>
        <begin position="114"/>
        <end position="137"/>
    </location>
</feature>
<evidence type="ECO:0008006" key="13">
    <source>
        <dbReference type="Google" id="ProtNLM"/>
    </source>
</evidence>
<dbReference type="InterPro" id="IPR037185">
    <property type="entry name" value="EmrE-like"/>
</dbReference>
<evidence type="ECO:0000313" key="11">
    <source>
        <dbReference type="Proteomes" id="UP000480804"/>
    </source>
</evidence>
<evidence type="ECO:0000256" key="4">
    <source>
        <dbReference type="ARBA" id="ARBA00022692"/>
    </source>
</evidence>
<organism evidence="10 12">
    <name type="scientific">Streptomyces gougerotii</name>
    <dbReference type="NCBI Taxonomy" id="53448"/>
    <lineage>
        <taxon>Bacteria</taxon>
        <taxon>Bacillati</taxon>
        <taxon>Actinomycetota</taxon>
        <taxon>Actinomycetes</taxon>
        <taxon>Kitasatosporales</taxon>
        <taxon>Streptomycetaceae</taxon>
        <taxon>Streptomyces</taxon>
        <taxon>Streptomyces diastaticus group</taxon>
    </lineage>
</organism>
<sequence>MRTRPASTRCGGCWRRGSGARATDLGCDGGATGRAGSRTAPHHAGIIARSGTKRAAGFPGGPFSGRPTGPAAPCRSSWTGRCARDRFVGPGRAGACPCAPDAPAPYRPEGKGTFMAWLLVIVAGLLETGFAVCLKLSHGFTRLWPTIAFAAFALGSFGLLTLALKRLDVGPAYAVWTGIGAAGTAIYGMVFLGDVVSTLKIISITLVICGVIGLQLSGSAQ</sequence>
<evidence type="ECO:0000313" key="9">
    <source>
        <dbReference type="EMBL" id="GFH76980.1"/>
    </source>
</evidence>
<comment type="subcellular location">
    <subcellularLocation>
        <location evidence="1 7">Cell membrane</location>
        <topology evidence="1 7">Multi-pass membrane protein</topology>
    </subcellularLocation>
</comment>
<protein>
    <recommendedName>
        <fullName evidence="13">Molecular chaperone</fullName>
    </recommendedName>
</protein>
<dbReference type="EMBL" id="BLLO01000014">
    <property type="protein sequence ID" value="GFH76980.1"/>
    <property type="molecule type" value="Genomic_DNA"/>
</dbReference>
<evidence type="ECO:0000313" key="10">
    <source>
        <dbReference type="EMBL" id="GGU66188.1"/>
    </source>
</evidence>
<feature type="transmembrane region" description="Helical" evidence="8">
    <location>
        <begin position="171"/>
        <end position="192"/>
    </location>
</feature>
<dbReference type="SUPFAM" id="SSF103481">
    <property type="entry name" value="Multidrug resistance efflux transporter EmrE"/>
    <property type="match status" value="1"/>
</dbReference>
<evidence type="ECO:0000256" key="8">
    <source>
        <dbReference type="SAM" id="Phobius"/>
    </source>
</evidence>
<keyword evidence="2" id="KW-0813">Transport</keyword>
<dbReference type="InterPro" id="IPR045324">
    <property type="entry name" value="Small_multidrug_res"/>
</dbReference>
<proteinExistence type="inferred from homology"/>
<dbReference type="InterPro" id="IPR000390">
    <property type="entry name" value="Small_drug/metabolite_transptr"/>
</dbReference>
<evidence type="ECO:0000256" key="3">
    <source>
        <dbReference type="ARBA" id="ARBA00022475"/>
    </source>
</evidence>
<evidence type="ECO:0000256" key="7">
    <source>
        <dbReference type="RuleBase" id="RU003942"/>
    </source>
</evidence>
<reference evidence="10" key="3">
    <citation type="submission" date="2020-09" db="EMBL/GenBank/DDBJ databases">
        <authorList>
            <person name="Sun Q."/>
            <person name="Ohkuma M."/>
        </authorList>
    </citation>
    <scope>NUCLEOTIDE SEQUENCE</scope>
    <source>
        <strain evidence="10">JCM 4136</strain>
    </source>
</reference>
<reference evidence="10" key="1">
    <citation type="journal article" date="2014" name="Int. J. Syst. Evol. Microbiol.">
        <title>Complete genome sequence of Corynebacterium casei LMG S-19264T (=DSM 44701T), isolated from a smear-ripened cheese.</title>
        <authorList>
            <consortium name="US DOE Joint Genome Institute (JGI-PGF)"/>
            <person name="Walter F."/>
            <person name="Albersmeier A."/>
            <person name="Kalinowski J."/>
            <person name="Ruckert C."/>
        </authorList>
    </citation>
    <scope>NUCLEOTIDE SEQUENCE</scope>
    <source>
        <strain evidence="10">JCM 4136</strain>
    </source>
</reference>
<keyword evidence="3" id="KW-1003">Cell membrane</keyword>
<dbReference type="EMBL" id="BMSC01000004">
    <property type="protein sequence ID" value="GGU66188.1"/>
    <property type="molecule type" value="Genomic_DNA"/>
</dbReference>
<feature type="transmembrane region" description="Helical" evidence="8">
    <location>
        <begin position="198"/>
        <end position="216"/>
    </location>
</feature>
<keyword evidence="11" id="KW-1185">Reference proteome</keyword>
<keyword evidence="4 7" id="KW-0812">Transmembrane</keyword>
<accession>A0A8H9HIS5</accession>
<evidence type="ECO:0000256" key="5">
    <source>
        <dbReference type="ARBA" id="ARBA00022989"/>
    </source>
</evidence>
<comment type="similarity">
    <text evidence="7">Belongs to the drug/metabolite transporter (DMT) superfamily. Small multidrug resistance (SMR) (TC 2.A.7.1) family.</text>
</comment>
<dbReference type="PANTHER" id="PTHR30561:SF21">
    <property type="entry name" value="MOLECULAR CHAPERONE"/>
    <property type="match status" value="1"/>
</dbReference>
<evidence type="ECO:0000256" key="1">
    <source>
        <dbReference type="ARBA" id="ARBA00004651"/>
    </source>
</evidence>
<evidence type="ECO:0000313" key="12">
    <source>
        <dbReference type="Proteomes" id="UP000660975"/>
    </source>
</evidence>
<dbReference type="AlphaFoldDB" id="A0A8H9HIS5"/>
<dbReference type="PANTHER" id="PTHR30561">
    <property type="entry name" value="SMR FAMILY PROTON-DEPENDENT DRUG EFFLUX TRANSPORTER SUGE"/>
    <property type="match status" value="1"/>
</dbReference>
<gene>
    <name evidence="10" type="ORF">GCM10010227_19810</name>
    <name evidence="9" type="ORF">Sgou_16500</name>
</gene>